<dbReference type="RefSeq" id="WP_065904097.1">
    <property type="nucleotide sequence ID" value="NZ_CP014913.1"/>
</dbReference>
<proteinExistence type="predicted"/>
<protein>
    <recommendedName>
        <fullName evidence="1">YopX protein domain-containing protein</fullName>
    </recommendedName>
</protein>
<dbReference type="SUPFAM" id="SSF159006">
    <property type="entry name" value="YopX-like"/>
    <property type="match status" value="1"/>
</dbReference>
<evidence type="ECO:0000313" key="2">
    <source>
        <dbReference type="EMBL" id="ANZ68507.1"/>
    </source>
</evidence>
<dbReference type="Proteomes" id="UP000093267">
    <property type="component" value="Plasmid pL11995-1"/>
</dbReference>
<dbReference type="Pfam" id="PF09643">
    <property type="entry name" value="YopX"/>
    <property type="match status" value="1"/>
</dbReference>
<reference evidence="2 3" key="1">
    <citation type="submission" date="2016-03" db="EMBL/GenBank/DDBJ databases">
        <title>Pediococcus and Lactobacillus from brewery environment - whole genome sequencing and assembly.</title>
        <authorList>
            <person name="Behr J."/>
            <person name="Geissler A.J."/>
            <person name="Vogel R.F."/>
        </authorList>
    </citation>
    <scope>NUCLEOTIDE SEQUENCE [LARGE SCALE GENOMIC DNA]</scope>
    <source>
        <strain evidence="2 3">TMW 1.1995</strain>
        <plasmid evidence="3">pl11995-1</plasmid>
    </source>
</reference>
<keyword evidence="2" id="KW-0614">Plasmid</keyword>
<geneLocation type="plasmid" evidence="3">
    <name>pl11995-1</name>
</geneLocation>
<name>A0A1B2J2I8_9LACO</name>
<dbReference type="InterPro" id="IPR023385">
    <property type="entry name" value="YopX-like_C"/>
</dbReference>
<feature type="domain" description="YopX protein" evidence="1">
    <location>
        <begin position="5"/>
        <end position="138"/>
    </location>
</feature>
<dbReference type="Gene3D" id="2.30.30.290">
    <property type="entry name" value="YopX-like domains"/>
    <property type="match status" value="1"/>
</dbReference>
<accession>A0A1B2J2I8</accession>
<keyword evidence="3" id="KW-1185">Reference proteome</keyword>
<dbReference type="OrthoDB" id="1809393at2"/>
<dbReference type="NCBIfam" id="TIGR01671">
    <property type="entry name" value="phage_TIGR01671"/>
    <property type="match status" value="1"/>
</dbReference>
<gene>
    <name evidence="2" type="ORF">AYR63_15235</name>
</gene>
<sequence>MMVPKFRVWDKEHKRMLNIDTLALSFSPKGVLTSIYTYGPDFSNDPDILGDDEPDLDSVILEQFTGLKDVNGKDIYECDIIKSNYKYAQPKVSQIIIEGGNSYILGEDLATGNEMLVSDHIGEIKVIGNVHTNPELLETQHDTRTD</sequence>
<dbReference type="EMBL" id="CP014925">
    <property type="protein sequence ID" value="ANZ68507.1"/>
    <property type="molecule type" value="Genomic_DNA"/>
</dbReference>
<dbReference type="AlphaFoldDB" id="A0A1B2J2I8"/>
<evidence type="ECO:0000313" key="3">
    <source>
        <dbReference type="Proteomes" id="UP000093267"/>
    </source>
</evidence>
<dbReference type="InterPro" id="IPR010024">
    <property type="entry name" value="CHP16711"/>
</dbReference>
<organism evidence="2 3">
    <name type="scientific">Secundilactobacillus paracollinoides</name>
    <dbReference type="NCBI Taxonomy" id="240427"/>
    <lineage>
        <taxon>Bacteria</taxon>
        <taxon>Bacillati</taxon>
        <taxon>Bacillota</taxon>
        <taxon>Bacilli</taxon>
        <taxon>Lactobacillales</taxon>
        <taxon>Lactobacillaceae</taxon>
        <taxon>Secundilactobacillus</taxon>
    </lineage>
</organism>
<dbReference type="InterPro" id="IPR019096">
    <property type="entry name" value="YopX_protein"/>
</dbReference>
<evidence type="ECO:0000259" key="1">
    <source>
        <dbReference type="Pfam" id="PF09643"/>
    </source>
</evidence>